<dbReference type="EMBL" id="KY314126">
    <property type="protein sequence ID" value="AQS22560.1"/>
    <property type="molecule type" value="mRNA"/>
</dbReference>
<evidence type="ECO:0000256" key="1">
    <source>
        <dbReference type="ARBA" id="ARBA00005851"/>
    </source>
</evidence>
<dbReference type="Gene3D" id="3.30.429.10">
    <property type="entry name" value="Macrophage Migration Inhibitory Factor"/>
    <property type="match status" value="1"/>
</dbReference>
<dbReference type="Pfam" id="PF01187">
    <property type="entry name" value="MIF"/>
    <property type="match status" value="1"/>
</dbReference>
<organism evidence="2">
    <name type="scientific">Pseudodiaptomus poplesia</name>
    <dbReference type="NCBI Taxonomy" id="213370"/>
    <lineage>
        <taxon>Eukaryota</taxon>
        <taxon>Metazoa</taxon>
        <taxon>Ecdysozoa</taxon>
        <taxon>Arthropoda</taxon>
        <taxon>Crustacea</taxon>
        <taxon>Multicrustacea</taxon>
        <taxon>Hexanauplia</taxon>
        <taxon>Copepoda</taxon>
        <taxon>Calanoida</taxon>
        <taxon>Pseudodiaptomidae</taxon>
        <taxon>Pseudodiaptomus</taxon>
    </lineage>
</organism>
<accession>A0A1S6GL54</accession>
<dbReference type="InterPro" id="IPR001398">
    <property type="entry name" value="Macrophage_inhib_fac"/>
</dbReference>
<reference evidence="2" key="1">
    <citation type="journal article" date="2017" name="Aquat. Toxicol.">
        <title>Spliced leader-based analyses reveal the effects of polycyclic aromatic hydrocarbons on gene expression in the copepod Pseudodiaptomus poplesia.</title>
        <authorList>
            <person name="Zhuang Y."/>
            <person name="Yang F."/>
            <person name="Xu D."/>
            <person name="Chen H."/>
            <person name="Zhang H."/>
            <person name="Liu G."/>
        </authorList>
    </citation>
    <scope>NUCLEOTIDE SEQUENCE</scope>
</reference>
<evidence type="ECO:0000313" key="2">
    <source>
        <dbReference type="EMBL" id="AQS22560.1"/>
    </source>
</evidence>
<protein>
    <submittedName>
        <fullName evidence="2">Macrophage migration inhibitory factor</fullName>
    </submittedName>
</protein>
<proteinExistence type="evidence at transcript level"/>
<name>A0A1S6GL54_9MAXI</name>
<sequence length="121" mass="13602">MPFITLMTNLGRSALPADIMPRLIDQLAGVLKKPAVNFNWVLETDKTMSQGRDNSHVPVIWLKIEAVNSFREESCVVELTPKIYNSFTESLKIPEDQVIMTFNNLEPINVARLGKSLADKS</sequence>
<comment type="similarity">
    <text evidence="1">Belongs to the MIF family.</text>
</comment>
<dbReference type="SUPFAM" id="SSF55331">
    <property type="entry name" value="Tautomerase/MIF"/>
    <property type="match status" value="1"/>
</dbReference>
<dbReference type="InterPro" id="IPR014347">
    <property type="entry name" value="Tautomerase/MIF_sf"/>
</dbReference>
<dbReference type="AlphaFoldDB" id="A0A1S6GL54"/>